<protein>
    <submittedName>
        <fullName evidence="2 3">Uncharacterized protein</fullName>
    </submittedName>
</protein>
<organism evidence="2 4">
    <name type="scientific">Medicago truncatula</name>
    <name type="common">Barrel medic</name>
    <name type="synonym">Medicago tribuloides</name>
    <dbReference type="NCBI Taxonomy" id="3880"/>
    <lineage>
        <taxon>Eukaryota</taxon>
        <taxon>Viridiplantae</taxon>
        <taxon>Streptophyta</taxon>
        <taxon>Embryophyta</taxon>
        <taxon>Tracheophyta</taxon>
        <taxon>Spermatophyta</taxon>
        <taxon>Magnoliopsida</taxon>
        <taxon>eudicotyledons</taxon>
        <taxon>Gunneridae</taxon>
        <taxon>Pentapetalae</taxon>
        <taxon>rosids</taxon>
        <taxon>fabids</taxon>
        <taxon>Fabales</taxon>
        <taxon>Fabaceae</taxon>
        <taxon>Papilionoideae</taxon>
        <taxon>50 kb inversion clade</taxon>
        <taxon>NPAAA clade</taxon>
        <taxon>Hologalegina</taxon>
        <taxon>IRL clade</taxon>
        <taxon>Trifolieae</taxon>
        <taxon>Medicago</taxon>
    </lineage>
</organism>
<keyword evidence="4" id="KW-1185">Reference proteome</keyword>
<reference evidence="2 4" key="2">
    <citation type="journal article" date="2014" name="BMC Genomics">
        <title>An improved genome release (version Mt4.0) for the model legume Medicago truncatula.</title>
        <authorList>
            <person name="Tang H."/>
            <person name="Krishnakumar V."/>
            <person name="Bidwell S."/>
            <person name="Rosen B."/>
            <person name="Chan A."/>
            <person name="Zhou S."/>
            <person name="Gentzbittel L."/>
            <person name="Childs K.L."/>
            <person name="Yandell M."/>
            <person name="Gundlach H."/>
            <person name="Mayer K.F."/>
            <person name="Schwartz D.C."/>
            <person name="Town C.D."/>
        </authorList>
    </citation>
    <scope>GENOME REANNOTATION</scope>
    <source>
        <strain evidence="2">A17</strain>
        <strain evidence="3 4">cv. Jemalong A17</strain>
    </source>
</reference>
<dbReference type="EMBL" id="CM001218">
    <property type="protein sequence ID" value="KEH37549.1"/>
    <property type="molecule type" value="Genomic_DNA"/>
</dbReference>
<dbReference type="Proteomes" id="UP000002051">
    <property type="component" value="Chromosome 2"/>
</dbReference>
<evidence type="ECO:0000313" key="3">
    <source>
        <dbReference type="EnsemblPlants" id="KEH37549"/>
    </source>
</evidence>
<proteinExistence type="predicted"/>
<feature type="compositionally biased region" description="Low complexity" evidence="1">
    <location>
        <begin position="1"/>
        <end position="10"/>
    </location>
</feature>
<evidence type="ECO:0000313" key="2">
    <source>
        <dbReference type="EMBL" id="KEH37549.1"/>
    </source>
</evidence>
<evidence type="ECO:0000256" key="1">
    <source>
        <dbReference type="SAM" id="MobiDB-lite"/>
    </source>
</evidence>
<name>A0A072V663_MEDTR</name>
<gene>
    <name evidence="2" type="ordered locus">MTR_2g041280</name>
</gene>
<reference evidence="3" key="3">
    <citation type="submission" date="2015-04" db="UniProtKB">
        <authorList>
            <consortium name="EnsemblPlants"/>
        </authorList>
    </citation>
    <scope>IDENTIFICATION</scope>
    <source>
        <strain evidence="3">cv. Jemalong A17</strain>
    </source>
</reference>
<dbReference type="HOGENOM" id="CLU_1629530_0_0_1"/>
<sequence>MAAGPTTTTTSDRPTIVGPTTAPLLAHPPSLWRWRKEKGLEVDELGPLFLSKPRAMVKGKIEKGRKMNKVGKGETGDFASKWYKSKFINMYKRVLNTSGFLVGQKRFVVVAWQWGVWGRVLSSPSPYPILVYLPVTLPISNGDEKLNLIPVSDGFGYPRLRIE</sequence>
<evidence type="ECO:0000313" key="4">
    <source>
        <dbReference type="Proteomes" id="UP000002051"/>
    </source>
</evidence>
<feature type="region of interest" description="Disordered" evidence="1">
    <location>
        <begin position="1"/>
        <end position="22"/>
    </location>
</feature>
<reference evidence="2 4" key="1">
    <citation type="journal article" date="2011" name="Nature">
        <title>The Medicago genome provides insight into the evolution of rhizobial symbioses.</title>
        <authorList>
            <person name="Young N.D."/>
            <person name="Debelle F."/>
            <person name="Oldroyd G.E."/>
            <person name="Geurts R."/>
            <person name="Cannon S.B."/>
            <person name="Udvardi M.K."/>
            <person name="Benedito V.A."/>
            <person name="Mayer K.F."/>
            <person name="Gouzy J."/>
            <person name="Schoof H."/>
            <person name="Van de Peer Y."/>
            <person name="Proost S."/>
            <person name="Cook D.R."/>
            <person name="Meyers B.C."/>
            <person name="Spannagl M."/>
            <person name="Cheung F."/>
            <person name="De Mita S."/>
            <person name="Krishnakumar V."/>
            <person name="Gundlach H."/>
            <person name="Zhou S."/>
            <person name="Mudge J."/>
            <person name="Bharti A.K."/>
            <person name="Murray J.D."/>
            <person name="Naoumkina M.A."/>
            <person name="Rosen B."/>
            <person name="Silverstein K.A."/>
            <person name="Tang H."/>
            <person name="Rombauts S."/>
            <person name="Zhao P.X."/>
            <person name="Zhou P."/>
            <person name="Barbe V."/>
            <person name="Bardou P."/>
            <person name="Bechner M."/>
            <person name="Bellec A."/>
            <person name="Berger A."/>
            <person name="Berges H."/>
            <person name="Bidwell S."/>
            <person name="Bisseling T."/>
            <person name="Choisne N."/>
            <person name="Couloux A."/>
            <person name="Denny R."/>
            <person name="Deshpande S."/>
            <person name="Dai X."/>
            <person name="Doyle J.J."/>
            <person name="Dudez A.M."/>
            <person name="Farmer A.D."/>
            <person name="Fouteau S."/>
            <person name="Franken C."/>
            <person name="Gibelin C."/>
            <person name="Gish J."/>
            <person name="Goldstein S."/>
            <person name="Gonzalez A.J."/>
            <person name="Green P.J."/>
            <person name="Hallab A."/>
            <person name="Hartog M."/>
            <person name="Hua A."/>
            <person name="Humphray S.J."/>
            <person name="Jeong D.H."/>
            <person name="Jing Y."/>
            <person name="Jocker A."/>
            <person name="Kenton S.M."/>
            <person name="Kim D.J."/>
            <person name="Klee K."/>
            <person name="Lai H."/>
            <person name="Lang C."/>
            <person name="Lin S."/>
            <person name="Macmil S.L."/>
            <person name="Magdelenat G."/>
            <person name="Matthews L."/>
            <person name="McCorrison J."/>
            <person name="Monaghan E.L."/>
            <person name="Mun J.H."/>
            <person name="Najar F.Z."/>
            <person name="Nicholson C."/>
            <person name="Noirot C."/>
            <person name="O'Bleness M."/>
            <person name="Paule C.R."/>
            <person name="Poulain J."/>
            <person name="Prion F."/>
            <person name="Qin B."/>
            <person name="Qu C."/>
            <person name="Retzel E.F."/>
            <person name="Riddle C."/>
            <person name="Sallet E."/>
            <person name="Samain S."/>
            <person name="Samson N."/>
            <person name="Sanders I."/>
            <person name="Saurat O."/>
            <person name="Scarpelli C."/>
            <person name="Schiex T."/>
            <person name="Segurens B."/>
            <person name="Severin A.J."/>
            <person name="Sherrier D.J."/>
            <person name="Shi R."/>
            <person name="Sims S."/>
            <person name="Singer S.R."/>
            <person name="Sinharoy S."/>
            <person name="Sterck L."/>
            <person name="Viollet A."/>
            <person name="Wang B.B."/>
            <person name="Wang K."/>
            <person name="Wang M."/>
            <person name="Wang X."/>
            <person name="Warfsmann J."/>
            <person name="Weissenbach J."/>
            <person name="White D.D."/>
            <person name="White J.D."/>
            <person name="Wiley G.B."/>
            <person name="Wincker P."/>
            <person name="Xing Y."/>
            <person name="Yang L."/>
            <person name="Yao Z."/>
            <person name="Ying F."/>
            <person name="Zhai J."/>
            <person name="Zhou L."/>
            <person name="Zuber A."/>
            <person name="Denarie J."/>
            <person name="Dixon R.A."/>
            <person name="May G.D."/>
            <person name="Schwartz D.C."/>
            <person name="Rogers J."/>
            <person name="Quetier F."/>
            <person name="Town C.D."/>
            <person name="Roe B.A."/>
        </authorList>
    </citation>
    <scope>NUCLEOTIDE SEQUENCE [LARGE SCALE GENOMIC DNA]</scope>
    <source>
        <strain evidence="2">A17</strain>
        <strain evidence="3 4">cv. Jemalong A17</strain>
    </source>
</reference>
<dbReference type="AlphaFoldDB" id="A0A072V663"/>
<dbReference type="EnsemblPlants" id="KEH37549">
    <property type="protein sequence ID" value="KEH37549"/>
    <property type="gene ID" value="MTR_2g041280"/>
</dbReference>
<accession>A0A072V663</accession>